<evidence type="ECO:0000313" key="3">
    <source>
        <dbReference type="Proteomes" id="UP001163798"/>
    </source>
</evidence>
<keyword evidence="1" id="KW-0732">Signal</keyword>
<sequence>MTPFSFYKIALLISFGILSLSFVCVDAGPVTKDRSQTVAENPVLRWTPFEPTEPMGYAYASCSFTSATFS</sequence>
<dbReference type="EMBL" id="MU793289">
    <property type="protein sequence ID" value="KAJ3787597.1"/>
    <property type="molecule type" value="Genomic_DNA"/>
</dbReference>
<evidence type="ECO:0000256" key="1">
    <source>
        <dbReference type="SAM" id="SignalP"/>
    </source>
</evidence>
<reference evidence="2" key="1">
    <citation type="submission" date="2022-08" db="EMBL/GenBank/DDBJ databases">
        <authorList>
            <consortium name="DOE Joint Genome Institute"/>
            <person name="Min B."/>
            <person name="Riley R."/>
            <person name="Sierra-Patev S."/>
            <person name="Naranjo-Ortiz M."/>
            <person name="Looney B."/>
            <person name="Konkel Z."/>
            <person name="Slot J.C."/>
            <person name="Sakamoto Y."/>
            <person name="Steenwyk J.L."/>
            <person name="Rokas A."/>
            <person name="Carro J."/>
            <person name="Camarero S."/>
            <person name="Ferreira P."/>
            <person name="Molpeceres G."/>
            <person name="Ruiz-Duenas F.J."/>
            <person name="Serrano A."/>
            <person name="Henrissat B."/>
            <person name="Drula E."/>
            <person name="Hughes K.W."/>
            <person name="Mata J.L."/>
            <person name="Ishikawa N.K."/>
            <person name="Vargas-Isla R."/>
            <person name="Ushijima S."/>
            <person name="Smith C.A."/>
            <person name="Ahrendt S."/>
            <person name="Andreopoulos W."/>
            <person name="He G."/>
            <person name="Labutti K."/>
            <person name="Lipzen A."/>
            <person name="Ng V."/>
            <person name="Sandor L."/>
            <person name="Barry K."/>
            <person name="Martinez A.T."/>
            <person name="Xiao Y."/>
            <person name="Gibbons J.G."/>
            <person name="Terashima K."/>
            <person name="Hibbett D.S."/>
            <person name="Grigoriev I.V."/>
        </authorList>
    </citation>
    <scope>NUCLEOTIDE SEQUENCE</scope>
    <source>
        <strain evidence="2">TFB10291</strain>
    </source>
</reference>
<comment type="caution">
    <text evidence="2">The sequence shown here is derived from an EMBL/GenBank/DDBJ whole genome shotgun (WGS) entry which is preliminary data.</text>
</comment>
<name>A0AA38L5L9_9AGAR</name>
<evidence type="ECO:0000313" key="2">
    <source>
        <dbReference type="EMBL" id="KAJ3787597.1"/>
    </source>
</evidence>
<dbReference type="AlphaFoldDB" id="A0AA38L5L9"/>
<protein>
    <submittedName>
        <fullName evidence="2">Uncharacterized protein</fullName>
    </submittedName>
</protein>
<proteinExistence type="predicted"/>
<keyword evidence="3" id="KW-1185">Reference proteome</keyword>
<gene>
    <name evidence="2" type="ORF">GGU10DRAFT_348446</name>
</gene>
<feature type="chain" id="PRO_5041335109" evidence="1">
    <location>
        <begin position="28"/>
        <end position="70"/>
    </location>
</feature>
<dbReference type="Proteomes" id="UP001163798">
    <property type="component" value="Unassembled WGS sequence"/>
</dbReference>
<organism evidence="2 3">
    <name type="scientific">Lentinula aff. detonsa</name>
    <dbReference type="NCBI Taxonomy" id="2804958"/>
    <lineage>
        <taxon>Eukaryota</taxon>
        <taxon>Fungi</taxon>
        <taxon>Dikarya</taxon>
        <taxon>Basidiomycota</taxon>
        <taxon>Agaricomycotina</taxon>
        <taxon>Agaricomycetes</taxon>
        <taxon>Agaricomycetidae</taxon>
        <taxon>Agaricales</taxon>
        <taxon>Marasmiineae</taxon>
        <taxon>Omphalotaceae</taxon>
        <taxon>Lentinula</taxon>
    </lineage>
</organism>
<accession>A0AA38L5L9</accession>
<feature type="signal peptide" evidence="1">
    <location>
        <begin position="1"/>
        <end position="27"/>
    </location>
</feature>